<organism evidence="1 2">
    <name type="scientific">Guptibacillus hwajinpoensis</name>
    <dbReference type="NCBI Taxonomy" id="208199"/>
    <lineage>
        <taxon>Bacteria</taxon>
        <taxon>Bacillati</taxon>
        <taxon>Bacillota</taxon>
        <taxon>Bacilli</taxon>
        <taxon>Bacillales</taxon>
        <taxon>Guptibacillaceae</taxon>
        <taxon>Guptibacillus</taxon>
    </lineage>
</organism>
<dbReference type="Pfam" id="PF00300">
    <property type="entry name" value="His_Phos_1"/>
    <property type="match status" value="1"/>
</dbReference>
<dbReference type="STRING" id="157733.AB986_13230"/>
<accession>A0A0J6CUK0</accession>
<dbReference type="AlphaFoldDB" id="A0A0J6CUK0"/>
<dbReference type="GO" id="GO:0005737">
    <property type="term" value="C:cytoplasm"/>
    <property type="evidence" value="ECO:0007669"/>
    <property type="project" value="TreeGrafter"/>
</dbReference>
<dbReference type="PATRIC" id="fig|157733.3.peg.691"/>
<protein>
    <submittedName>
        <fullName evidence="1">Phosphoglycerate mutase</fullName>
    </submittedName>
</protein>
<dbReference type="InterPro" id="IPR029033">
    <property type="entry name" value="His_PPase_superfam"/>
</dbReference>
<dbReference type="CDD" id="cd07067">
    <property type="entry name" value="HP_PGM_like"/>
    <property type="match status" value="1"/>
</dbReference>
<dbReference type="InterPro" id="IPR050275">
    <property type="entry name" value="PGM_Phosphatase"/>
</dbReference>
<dbReference type="SMART" id="SM00855">
    <property type="entry name" value="PGAM"/>
    <property type="match status" value="1"/>
</dbReference>
<dbReference type="InterPro" id="IPR013078">
    <property type="entry name" value="His_Pase_superF_clade-1"/>
</dbReference>
<dbReference type="Gene3D" id="3.40.50.1240">
    <property type="entry name" value="Phosphoglycerate mutase-like"/>
    <property type="match status" value="1"/>
</dbReference>
<dbReference type="RefSeq" id="WP_048311586.1">
    <property type="nucleotide sequence ID" value="NZ_CP119526.1"/>
</dbReference>
<gene>
    <name evidence="1" type="ORF">AB986_13230</name>
</gene>
<reference evidence="1" key="1">
    <citation type="submission" date="2015-06" db="EMBL/GenBank/DDBJ databases">
        <authorList>
            <person name="Liu B."/>
            <person name="Wang J."/>
            <person name="Zhu Y."/>
            <person name="Liu G."/>
            <person name="Chen Q."/>
            <person name="Zheng C."/>
            <person name="Che J."/>
            <person name="Ge C."/>
            <person name="Shi H."/>
            <person name="Pan Z."/>
            <person name="Liu X."/>
        </authorList>
    </citation>
    <scope>NUCLEOTIDE SEQUENCE [LARGE SCALE GENOMIC DNA]</scope>
    <source>
        <strain evidence="1">DSM 16346</strain>
    </source>
</reference>
<dbReference type="PANTHER" id="PTHR48100:SF59">
    <property type="entry name" value="ADENOSYLCOBALAMIN_ALPHA-RIBAZOLE PHOSPHATASE"/>
    <property type="match status" value="1"/>
</dbReference>
<dbReference type="Proteomes" id="UP000035996">
    <property type="component" value="Unassembled WGS sequence"/>
</dbReference>
<comment type="caution">
    <text evidence="1">The sequence shown here is derived from an EMBL/GenBank/DDBJ whole genome shotgun (WGS) entry which is preliminary data.</text>
</comment>
<keyword evidence="2" id="KW-1185">Reference proteome</keyword>
<evidence type="ECO:0000313" key="2">
    <source>
        <dbReference type="Proteomes" id="UP000035996"/>
    </source>
</evidence>
<name>A0A0J6CUK0_9BACL</name>
<evidence type="ECO:0000313" key="1">
    <source>
        <dbReference type="EMBL" id="KMM36873.1"/>
    </source>
</evidence>
<dbReference type="GO" id="GO:0016791">
    <property type="term" value="F:phosphatase activity"/>
    <property type="evidence" value="ECO:0007669"/>
    <property type="project" value="TreeGrafter"/>
</dbReference>
<proteinExistence type="predicted"/>
<dbReference type="PANTHER" id="PTHR48100">
    <property type="entry name" value="BROAD-SPECIFICITY PHOSPHATASE YOR283W-RELATED"/>
    <property type="match status" value="1"/>
</dbReference>
<dbReference type="EMBL" id="LELK01000004">
    <property type="protein sequence ID" value="KMM36873.1"/>
    <property type="molecule type" value="Genomic_DNA"/>
</dbReference>
<dbReference type="OrthoDB" id="2185101at2"/>
<dbReference type="SUPFAM" id="SSF53254">
    <property type="entry name" value="Phosphoglycerate mutase-like"/>
    <property type="match status" value="1"/>
</dbReference>
<sequence length="192" mass="22245">MNETEIYLVRHAHSTYTSDEYGRELSQKGREDQERLTNVMKNVTIDAVLSSPYMRAVQTVQGIADNNDLDIQLIEEFKERILAQEPVDDFNKAIETVWGDETVQLPGGESNEIARLRGVHAFKKVLQTYRGKSVVIGTHGNLMVLMMSYYDSQYDVSFWRELDMPDVYQLSFVGDTLRAVNRIWDREKKEDE</sequence>